<dbReference type="UniPathway" id="UPA00232"/>
<dbReference type="GO" id="GO:0006744">
    <property type="term" value="P:ubiquinone biosynthetic process"/>
    <property type="evidence" value="ECO:0007669"/>
    <property type="project" value="UniProtKB-UniPathway"/>
</dbReference>
<evidence type="ECO:0000256" key="4">
    <source>
        <dbReference type="ARBA" id="ARBA00022688"/>
    </source>
</evidence>
<feature type="transmembrane region" description="Helical" evidence="10">
    <location>
        <begin position="110"/>
        <end position="134"/>
    </location>
</feature>
<dbReference type="STRING" id="1447875.A0A2B7Y239"/>
<comment type="caution">
    <text evidence="13">The sequence shown here is derived from an EMBL/GenBank/DDBJ whole genome shotgun (WGS) entry which is preliminary data.</text>
</comment>
<feature type="transmembrane region" description="Helical" evidence="10">
    <location>
        <begin position="80"/>
        <end position="98"/>
    </location>
</feature>
<comment type="subcellular location">
    <subcellularLocation>
        <location evidence="1">Mitochondrion</location>
    </subcellularLocation>
</comment>
<evidence type="ECO:0000256" key="10">
    <source>
        <dbReference type="SAM" id="Phobius"/>
    </source>
</evidence>
<dbReference type="Gene3D" id="1.10.357.10">
    <property type="entry name" value="Tetracycline Repressor, domain 2"/>
    <property type="match status" value="1"/>
</dbReference>
<dbReference type="PANTHER" id="PTHR39614">
    <property type="entry name" value="INTEGRAL MEMBRANE PROTEIN"/>
    <property type="match status" value="1"/>
</dbReference>
<comment type="function">
    <text evidence="8">Membrane-associated protein that warps the membrane surface to access and bind aromatic isoprenes with high specificity, including ubiquinone (CoQ) isoprene intermediates and presents them directly to COQ7, therefore facilitating the COQ7-mediated hydroxylase step. Participates in the biosynthesis of coenzyme Q, also named ubiquinone, an essential lipid-soluble electron transporter for aerobic cellular respiration.</text>
</comment>
<dbReference type="InterPro" id="IPR049326">
    <property type="entry name" value="Rhodopsin_dom_fungi"/>
</dbReference>
<evidence type="ECO:0000256" key="5">
    <source>
        <dbReference type="ARBA" id="ARBA00022946"/>
    </source>
</evidence>
<feature type="domain" description="Rhodopsin" evidence="12">
    <location>
        <begin position="15"/>
        <end position="248"/>
    </location>
</feature>
<evidence type="ECO:0000259" key="12">
    <source>
        <dbReference type="Pfam" id="PF20684"/>
    </source>
</evidence>
<proteinExistence type="inferred from homology"/>
<evidence type="ECO:0000256" key="8">
    <source>
        <dbReference type="ARBA" id="ARBA00058104"/>
    </source>
</evidence>
<dbReference type="GO" id="GO:0005739">
    <property type="term" value="C:mitochondrion"/>
    <property type="evidence" value="ECO:0007669"/>
    <property type="project" value="UniProtKB-SubCell"/>
</dbReference>
<evidence type="ECO:0000313" key="14">
    <source>
        <dbReference type="Proteomes" id="UP000223968"/>
    </source>
</evidence>
<keyword evidence="10" id="KW-1133">Transmembrane helix</keyword>
<keyword evidence="4" id="KW-0831">Ubiquinone biosynthesis</keyword>
<dbReference type="PANTHER" id="PTHR39614:SF2">
    <property type="entry name" value="INTEGRAL MEMBRANE PROTEIN"/>
    <property type="match status" value="1"/>
</dbReference>
<protein>
    <submittedName>
        <fullName evidence="13">RpsU-divergently transcribed protein</fullName>
    </submittedName>
</protein>
<dbReference type="InterPro" id="IPR012762">
    <property type="entry name" value="Ubiq_biosynth_COQ9"/>
</dbReference>
<organism evidence="13 14">
    <name type="scientific">Helicocarpus griseus UAMH5409</name>
    <dbReference type="NCBI Taxonomy" id="1447875"/>
    <lineage>
        <taxon>Eukaryota</taxon>
        <taxon>Fungi</taxon>
        <taxon>Dikarya</taxon>
        <taxon>Ascomycota</taxon>
        <taxon>Pezizomycotina</taxon>
        <taxon>Eurotiomycetes</taxon>
        <taxon>Eurotiomycetidae</taxon>
        <taxon>Onygenales</taxon>
        <taxon>Ajellomycetaceae</taxon>
        <taxon>Helicocarpus</taxon>
    </lineage>
</organism>
<dbReference type="OrthoDB" id="619536at2759"/>
<evidence type="ECO:0000313" key="13">
    <source>
        <dbReference type="EMBL" id="PGH15113.1"/>
    </source>
</evidence>
<dbReference type="NCBIfam" id="TIGR02396">
    <property type="entry name" value="diverge_rpsU"/>
    <property type="match status" value="1"/>
</dbReference>
<comment type="similarity">
    <text evidence="3">Belongs to the COQ9 family.</text>
</comment>
<feature type="compositionally biased region" description="Polar residues" evidence="9">
    <location>
        <begin position="268"/>
        <end position="282"/>
    </location>
</feature>
<keyword evidence="10" id="KW-0812">Transmembrane</keyword>
<evidence type="ECO:0000256" key="6">
    <source>
        <dbReference type="ARBA" id="ARBA00023121"/>
    </source>
</evidence>
<evidence type="ECO:0000256" key="1">
    <source>
        <dbReference type="ARBA" id="ARBA00004173"/>
    </source>
</evidence>
<evidence type="ECO:0000256" key="9">
    <source>
        <dbReference type="SAM" id="MobiDB-lite"/>
    </source>
</evidence>
<evidence type="ECO:0000256" key="2">
    <source>
        <dbReference type="ARBA" id="ARBA00004749"/>
    </source>
</evidence>
<keyword evidence="5" id="KW-0809">Transit peptide</keyword>
<name>A0A2B7Y239_9EURO</name>
<accession>A0A2B7Y239</accession>
<feature type="domain" description="COQ9 C-terminal" evidence="11">
    <location>
        <begin position="536"/>
        <end position="605"/>
    </location>
</feature>
<keyword evidence="14" id="KW-1185">Reference proteome</keyword>
<feature type="transmembrane region" description="Helical" evidence="10">
    <location>
        <begin position="154"/>
        <end position="175"/>
    </location>
</feature>
<sequence>MASLMMVYMILCYFARIILRFTVNGPFGSDDWVITAGSALAIIHSSFKLVEAHHGLGKRTSDVEQADILDIQMNAYIGDIFYVIALMLSKAAAFMLIARLTRYTRHVNAAYVGVGLTALWGIGLVLALCLRCTLPHPWDQVNLECFQAHTRWMAVEISGIALELLLALLPVYIAWGLHVQLRSKLMLLFAFSFRLPVILVGALRIFYLRRQWTLSDPIFHGADASVCMEVELHYSLMAATIPCLKLFIKAFNTGYLGARETNPGAMLGNTSRSGSYRHSTMSGARYKTPSVNDGVPHRASRNTITIFETETVVYTLSTTTVPMTQSITLIRRPAAVSSLSNPLSTRAISSALIRTCASPQSQRPLRAHQQSRHCRYSHSQTCARRLRLSANSSPLLSRTYHSSFHPTPEPPANTYTPEQTAILSAAVDHIPEHGFTTHSLTLGARDAGYLDVSLQLFPNGGEIELITYWLASSRGLLRRKVESGELFGQAGSAEAEKLSVEEKVVMLILERLSMNEGIIQHWQDALATMSLPFNITPSLSELYALSSDILYLAGDSSVDASWYTKRLSVATVYASADVFMTEDTSPDFRATEDFVERQLSDVQSVTDSLGNVKQYLGFVAGSVVGVGRSWGMKV</sequence>
<evidence type="ECO:0000256" key="7">
    <source>
        <dbReference type="ARBA" id="ARBA00023128"/>
    </source>
</evidence>
<keyword evidence="6" id="KW-0446">Lipid-binding</keyword>
<reference evidence="13 14" key="1">
    <citation type="submission" date="2017-10" db="EMBL/GenBank/DDBJ databases">
        <title>Comparative genomics in systemic dimorphic fungi from Ajellomycetaceae.</title>
        <authorList>
            <person name="Munoz J.F."/>
            <person name="Mcewen J.G."/>
            <person name="Clay O.K."/>
            <person name="Cuomo C.A."/>
        </authorList>
    </citation>
    <scope>NUCLEOTIDE SEQUENCE [LARGE SCALE GENOMIC DNA]</scope>
    <source>
        <strain evidence="13 14">UAMH5409</strain>
    </source>
</reference>
<dbReference type="AlphaFoldDB" id="A0A2B7Y239"/>
<keyword evidence="10" id="KW-0472">Membrane</keyword>
<gene>
    <name evidence="13" type="ORF">AJ79_02639</name>
</gene>
<dbReference type="EMBL" id="PDNB01000028">
    <property type="protein sequence ID" value="PGH15113.1"/>
    <property type="molecule type" value="Genomic_DNA"/>
</dbReference>
<feature type="transmembrane region" description="Helical" evidence="10">
    <location>
        <begin position="187"/>
        <end position="207"/>
    </location>
</feature>
<evidence type="ECO:0000256" key="3">
    <source>
        <dbReference type="ARBA" id="ARBA00010766"/>
    </source>
</evidence>
<dbReference type="Proteomes" id="UP000223968">
    <property type="component" value="Unassembled WGS sequence"/>
</dbReference>
<dbReference type="FunFam" id="1.10.357.10:FF:000004">
    <property type="entry name" value="Ubiquinone biosynthesis protein COQ9, mitochondrial"/>
    <property type="match status" value="1"/>
</dbReference>
<dbReference type="Pfam" id="PF20684">
    <property type="entry name" value="Fung_rhodopsin"/>
    <property type="match status" value="1"/>
</dbReference>
<dbReference type="Pfam" id="PF08511">
    <property type="entry name" value="COQ9"/>
    <property type="match status" value="1"/>
</dbReference>
<dbReference type="InterPro" id="IPR013718">
    <property type="entry name" value="COQ9_C"/>
</dbReference>
<evidence type="ECO:0000259" key="11">
    <source>
        <dbReference type="Pfam" id="PF08511"/>
    </source>
</evidence>
<dbReference type="GO" id="GO:0008289">
    <property type="term" value="F:lipid binding"/>
    <property type="evidence" value="ECO:0007669"/>
    <property type="project" value="UniProtKB-KW"/>
</dbReference>
<comment type="pathway">
    <text evidence="2">Cofactor biosynthesis; ubiquinone biosynthesis.</text>
</comment>
<feature type="region of interest" description="Disordered" evidence="9">
    <location>
        <begin position="267"/>
        <end position="297"/>
    </location>
</feature>
<keyword evidence="7" id="KW-0496">Mitochondrion</keyword>